<organism evidence="1">
    <name type="scientific">uncultured marine bacterium MedDCM-OCT-S05-C259</name>
    <dbReference type="NCBI Taxonomy" id="743065"/>
    <lineage>
        <taxon>Bacteria</taxon>
        <taxon>environmental samples</taxon>
    </lineage>
</organism>
<reference evidence="1" key="1">
    <citation type="journal article" date="2010" name="ISME J.">
        <title>Metagenome of the Mediterranean deep chlorophyll maximum studied by direct and fosmid library 454 pyrosequencing.</title>
        <authorList>
            <person name="Ghai R."/>
            <person name="Martin-Cuadrado A.B."/>
            <person name="Molto A.G."/>
            <person name="Heredia I.G."/>
            <person name="Cabrera R."/>
            <person name="Martin J."/>
            <person name="Verdu M."/>
            <person name="Deschamps P."/>
            <person name="Moreira D."/>
            <person name="Lopez-Garcia P."/>
            <person name="Mira A."/>
            <person name="Rodriguez-Valera F."/>
        </authorList>
    </citation>
    <scope>NUCLEOTIDE SEQUENCE</scope>
</reference>
<evidence type="ECO:0008006" key="2">
    <source>
        <dbReference type="Google" id="ProtNLM"/>
    </source>
</evidence>
<proteinExistence type="predicted"/>
<accession>D6PDI2</accession>
<dbReference type="EMBL" id="GU942997">
    <property type="protein sequence ID" value="ADD93783.1"/>
    <property type="molecule type" value="Genomic_DNA"/>
</dbReference>
<name>D6PDI2_9BACT</name>
<protein>
    <recommendedName>
        <fullName evidence="2">Peptidase S9 prolyl oligopeptidase catalytic domain-containing protein</fullName>
    </recommendedName>
</protein>
<dbReference type="AlphaFoldDB" id="D6PDI2"/>
<sequence length="50" mass="5945">MRALIKLKQIISYKNMGHDWPTDLNSYDIIAADEIWKFLKQFDMNGKTQN</sequence>
<evidence type="ECO:0000313" key="1">
    <source>
        <dbReference type="EMBL" id="ADD93783.1"/>
    </source>
</evidence>